<proteinExistence type="predicted"/>
<name>A0A0L9UUU9_PHAAN</name>
<dbReference type="Gramene" id="KOM46486">
    <property type="protein sequence ID" value="KOM46486"/>
    <property type="gene ID" value="LR48_Vigan07g019000"/>
</dbReference>
<dbReference type="Proteomes" id="UP000053144">
    <property type="component" value="Chromosome 7"/>
</dbReference>
<protein>
    <submittedName>
        <fullName evidence="1">Uncharacterized protein</fullName>
    </submittedName>
</protein>
<dbReference type="AlphaFoldDB" id="A0A0L9UUU9"/>
<evidence type="ECO:0000313" key="2">
    <source>
        <dbReference type="Proteomes" id="UP000053144"/>
    </source>
</evidence>
<accession>A0A0L9UUU9</accession>
<reference evidence="2" key="1">
    <citation type="journal article" date="2015" name="Proc. Natl. Acad. Sci. U.S.A.">
        <title>Genome sequencing of adzuki bean (Vigna angularis) provides insight into high starch and low fat accumulation and domestication.</title>
        <authorList>
            <person name="Yang K."/>
            <person name="Tian Z."/>
            <person name="Chen C."/>
            <person name="Luo L."/>
            <person name="Zhao B."/>
            <person name="Wang Z."/>
            <person name="Yu L."/>
            <person name="Li Y."/>
            <person name="Sun Y."/>
            <person name="Li W."/>
            <person name="Chen Y."/>
            <person name="Li Y."/>
            <person name="Zhang Y."/>
            <person name="Ai D."/>
            <person name="Zhao J."/>
            <person name="Shang C."/>
            <person name="Ma Y."/>
            <person name="Wu B."/>
            <person name="Wang M."/>
            <person name="Gao L."/>
            <person name="Sun D."/>
            <person name="Zhang P."/>
            <person name="Guo F."/>
            <person name="Wang W."/>
            <person name="Li Y."/>
            <person name="Wang J."/>
            <person name="Varshney R.K."/>
            <person name="Wang J."/>
            <person name="Ling H.Q."/>
            <person name="Wan P."/>
        </authorList>
    </citation>
    <scope>NUCLEOTIDE SEQUENCE</scope>
    <source>
        <strain evidence="2">cv. Jingnong 6</strain>
    </source>
</reference>
<gene>
    <name evidence="1" type="ORF">LR48_Vigan07g019000</name>
</gene>
<organism evidence="1 2">
    <name type="scientific">Phaseolus angularis</name>
    <name type="common">Azuki bean</name>
    <name type="synonym">Vigna angularis</name>
    <dbReference type="NCBI Taxonomy" id="3914"/>
    <lineage>
        <taxon>Eukaryota</taxon>
        <taxon>Viridiplantae</taxon>
        <taxon>Streptophyta</taxon>
        <taxon>Embryophyta</taxon>
        <taxon>Tracheophyta</taxon>
        <taxon>Spermatophyta</taxon>
        <taxon>Magnoliopsida</taxon>
        <taxon>eudicotyledons</taxon>
        <taxon>Gunneridae</taxon>
        <taxon>Pentapetalae</taxon>
        <taxon>rosids</taxon>
        <taxon>fabids</taxon>
        <taxon>Fabales</taxon>
        <taxon>Fabaceae</taxon>
        <taxon>Papilionoideae</taxon>
        <taxon>50 kb inversion clade</taxon>
        <taxon>NPAAA clade</taxon>
        <taxon>indigoferoid/millettioid clade</taxon>
        <taxon>Phaseoleae</taxon>
        <taxon>Vigna</taxon>
    </lineage>
</organism>
<evidence type="ECO:0000313" key="1">
    <source>
        <dbReference type="EMBL" id="KOM46486.1"/>
    </source>
</evidence>
<sequence>MEGMEGVRIDGAVTAKDGGDHAAGDGSAVCQTSCVKKAVRRRLTVELQRKMRVVTAALVGDFWMKQLKAHSEALRLILEALLVAETGSAAMARSDQRFRRLRRTPYPYCILHILWFDCVM</sequence>
<dbReference type="EMBL" id="CM003377">
    <property type="protein sequence ID" value="KOM46486.1"/>
    <property type="molecule type" value="Genomic_DNA"/>
</dbReference>